<dbReference type="STRING" id="1314674.A0A0D7BE72"/>
<dbReference type="AlphaFoldDB" id="A0A0D7BE72"/>
<dbReference type="OrthoDB" id="3333333at2759"/>
<reference evidence="2 3" key="1">
    <citation type="journal article" date="2015" name="Fungal Genet. Biol.">
        <title>Evolution of novel wood decay mechanisms in Agaricales revealed by the genome sequences of Fistulina hepatica and Cylindrobasidium torrendii.</title>
        <authorList>
            <person name="Floudas D."/>
            <person name="Held B.W."/>
            <person name="Riley R."/>
            <person name="Nagy L.G."/>
            <person name="Koehler G."/>
            <person name="Ransdell A.S."/>
            <person name="Younus H."/>
            <person name="Chow J."/>
            <person name="Chiniquy J."/>
            <person name="Lipzen A."/>
            <person name="Tritt A."/>
            <person name="Sun H."/>
            <person name="Haridas S."/>
            <person name="LaButti K."/>
            <person name="Ohm R.A."/>
            <person name="Kues U."/>
            <person name="Blanchette R.A."/>
            <person name="Grigoriev I.V."/>
            <person name="Minto R.E."/>
            <person name="Hibbett D.S."/>
        </authorList>
    </citation>
    <scope>NUCLEOTIDE SEQUENCE [LARGE SCALE GENOMIC DNA]</scope>
    <source>
        <strain evidence="2 3">FP15055 ss-10</strain>
    </source>
</reference>
<feature type="domain" description="DUF6699" evidence="1">
    <location>
        <begin position="64"/>
        <end position="183"/>
    </location>
</feature>
<dbReference type="EMBL" id="KN880496">
    <property type="protein sequence ID" value="KIY68768.1"/>
    <property type="molecule type" value="Genomic_DNA"/>
</dbReference>
<dbReference type="Pfam" id="PF20415">
    <property type="entry name" value="DUF6699"/>
    <property type="match status" value="1"/>
</dbReference>
<organism evidence="2 3">
    <name type="scientific">Cylindrobasidium torrendii FP15055 ss-10</name>
    <dbReference type="NCBI Taxonomy" id="1314674"/>
    <lineage>
        <taxon>Eukaryota</taxon>
        <taxon>Fungi</taxon>
        <taxon>Dikarya</taxon>
        <taxon>Basidiomycota</taxon>
        <taxon>Agaricomycotina</taxon>
        <taxon>Agaricomycetes</taxon>
        <taxon>Agaricomycetidae</taxon>
        <taxon>Agaricales</taxon>
        <taxon>Marasmiineae</taxon>
        <taxon>Physalacriaceae</taxon>
        <taxon>Cylindrobasidium</taxon>
    </lineage>
</organism>
<evidence type="ECO:0000259" key="1">
    <source>
        <dbReference type="Pfam" id="PF20415"/>
    </source>
</evidence>
<proteinExistence type="predicted"/>
<protein>
    <recommendedName>
        <fullName evidence="1">DUF6699 domain-containing protein</fullName>
    </recommendedName>
</protein>
<gene>
    <name evidence="2" type="ORF">CYLTODRAFT_373875</name>
</gene>
<dbReference type="InterPro" id="IPR046522">
    <property type="entry name" value="DUF6699"/>
</dbReference>
<evidence type="ECO:0000313" key="2">
    <source>
        <dbReference type="EMBL" id="KIY68768.1"/>
    </source>
</evidence>
<sequence length="206" mass="23470">MDRISKWSPGGQYGPVLHQTDLYLLNPPIDIHPILAGKHSGFNLICNLSNGVVAGYTPDQRDREIPFFAKEEPATLPRTNVMYILTEISPWCTTIRNEKGITCADVTRALWKDYSEHYITEQEFEVLPPRLKEQVRRTGQARASPNWAAMYSPAAQTPPSAGQTTFKRFDWLRDRCYFEAMRKDDAYAEARLGFKAPNVFILTLTA</sequence>
<dbReference type="Proteomes" id="UP000054007">
    <property type="component" value="Unassembled WGS sequence"/>
</dbReference>
<name>A0A0D7BE72_9AGAR</name>
<accession>A0A0D7BE72</accession>
<evidence type="ECO:0000313" key="3">
    <source>
        <dbReference type="Proteomes" id="UP000054007"/>
    </source>
</evidence>
<keyword evidence="3" id="KW-1185">Reference proteome</keyword>